<dbReference type="PANTHER" id="PTHR42908:SF6">
    <property type="entry name" value="116 KDA U5 SMALL NUCLEAR RIBONUCLEOPROTEIN COMPONENT"/>
    <property type="match status" value="1"/>
</dbReference>
<evidence type="ECO:0000256" key="1">
    <source>
        <dbReference type="ARBA" id="ARBA00022741"/>
    </source>
</evidence>
<dbReference type="AlphaFoldDB" id="A0A1D3D8H1"/>
<dbReference type="Proteomes" id="UP000095192">
    <property type="component" value="Unassembled WGS sequence"/>
</dbReference>
<feature type="domain" description="Translation elongation factor EFG/EF2" evidence="4">
    <location>
        <begin position="276"/>
        <end position="393"/>
    </location>
</feature>
<evidence type="ECO:0000313" key="5">
    <source>
        <dbReference type="EMBL" id="OEH79683.1"/>
    </source>
</evidence>
<dbReference type="SMART" id="SM00889">
    <property type="entry name" value="EFG_IV"/>
    <property type="match status" value="1"/>
</dbReference>
<dbReference type="Gene3D" id="3.30.230.10">
    <property type="match status" value="1"/>
</dbReference>
<dbReference type="SUPFAM" id="SSF50447">
    <property type="entry name" value="Translation proteins"/>
    <property type="match status" value="1"/>
</dbReference>
<dbReference type="Gene3D" id="2.40.30.10">
    <property type="entry name" value="Translation factors"/>
    <property type="match status" value="1"/>
</dbReference>
<dbReference type="InterPro" id="IPR035647">
    <property type="entry name" value="EFG_III/V"/>
</dbReference>
<evidence type="ECO:0000313" key="6">
    <source>
        <dbReference type="Proteomes" id="UP000095192"/>
    </source>
</evidence>
<dbReference type="InterPro" id="IPR009000">
    <property type="entry name" value="Transl_B-barrel_sf"/>
</dbReference>
<dbReference type="SUPFAM" id="SSF54211">
    <property type="entry name" value="Ribosomal protein S5 domain 2-like"/>
    <property type="match status" value="1"/>
</dbReference>
<dbReference type="Gene3D" id="3.30.70.870">
    <property type="entry name" value="Elongation Factor G (Translational Gtpase), domain 3"/>
    <property type="match status" value="1"/>
</dbReference>
<dbReference type="GO" id="GO:0071007">
    <property type="term" value="C:U2-type catalytic step 2 spliceosome"/>
    <property type="evidence" value="ECO:0007669"/>
    <property type="project" value="TreeGrafter"/>
</dbReference>
<comment type="caution">
    <text evidence="5">The sequence shown here is derived from an EMBL/GenBank/DDBJ whole genome shotgun (WGS) entry which is preliminary data.</text>
</comment>
<dbReference type="PANTHER" id="PTHR42908">
    <property type="entry name" value="TRANSLATION ELONGATION FACTOR-RELATED"/>
    <property type="match status" value="1"/>
</dbReference>
<dbReference type="GO" id="GO:0005525">
    <property type="term" value="F:GTP binding"/>
    <property type="evidence" value="ECO:0007669"/>
    <property type="project" value="UniProtKB-KW"/>
</dbReference>
<feature type="domain" description="Elongation factor EFG" evidence="3">
    <location>
        <begin position="395"/>
        <end position="477"/>
    </location>
</feature>
<dbReference type="Pfam" id="PF00679">
    <property type="entry name" value="EFG_C"/>
    <property type="match status" value="1"/>
</dbReference>
<dbReference type="EMBL" id="JROU02000312">
    <property type="protein sequence ID" value="OEH79683.1"/>
    <property type="molecule type" value="Genomic_DNA"/>
</dbReference>
<dbReference type="Gene3D" id="3.30.70.240">
    <property type="match status" value="1"/>
</dbReference>
<proteinExistence type="predicted"/>
<dbReference type="GO" id="GO:0030623">
    <property type="term" value="F:U5 snRNA binding"/>
    <property type="evidence" value="ECO:0007669"/>
    <property type="project" value="TreeGrafter"/>
</dbReference>
<dbReference type="InterPro" id="IPR035655">
    <property type="entry name" value="U5-116kDa_C"/>
</dbReference>
<keyword evidence="2" id="KW-0342">GTP-binding</keyword>
<organism evidence="5 6">
    <name type="scientific">Cyclospora cayetanensis</name>
    <dbReference type="NCBI Taxonomy" id="88456"/>
    <lineage>
        <taxon>Eukaryota</taxon>
        <taxon>Sar</taxon>
        <taxon>Alveolata</taxon>
        <taxon>Apicomplexa</taxon>
        <taxon>Conoidasida</taxon>
        <taxon>Coccidia</taxon>
        <taxon>Eucoccidiorida</taxon>
        <taxon>Eimeriorina</taxon>
        <taxon>Eimeriidae</taxon>
        <taxon>Cyclospora</taxon>
    </lineage>
</organism>
<dbReference type="VEuPathDB" id="ToxoDB:cyc_05944"/>
<sequence length="531" mass="59133">MSPFPARLPRLSVLGEAFSLDDDEDQLVREVVHLWIPMGRYRVEVDCVPAGSWVLLGGCDLSVKKTATITSLEHQEEVEIFRPLLFQAAPVLKVACEPLQPSELPKMIEVSIQTFFCVSLCACTCTPQGLRRIDKAYPIAQTKVEESACFCAVRSVFPFMGEHVICGTGELYLDCLLHDLRVLYGNMEVKVSDPVVRFCETVVETSALKCFAESPNKRNKLFMIAEPLEKRIADDLEKGLISDKWDQRQATCPLLLLRRARTCLFAFAEDSSCAPRVWSSEGAGSLQHTSRVVGKSSCWAACASSCVLLGEVFNPEFQRLVTQQKGALLPFKESVIQGFQWATREGPLIEENVKGVRFKLVDAEIAKDPVHRGGGQIIPSARRVAYSALLLATPRLLEPIMFSEIQCPADCVSAIYTVLARDMPKPGTPLYIVHAYLPAIESFGFETDLRTHTSGQAMCLTVFDNWAIVPGDPLDKQIVFKPLEPAPAPHLAREFLLKTRRRKGLSEDVSIHKFFDDPMLLSIANNLQQFL</sequence>
<dbReference type="InParanoid" id="A0A1D3D8H1"/>
<evidence type="ECO:0000259" key="3">
    <source>
        <dbReference type="SMART" id="SM00838"/>
    </source>
</evidence>
<dbReference type="SMART" id="SM00838">
    <property type="entry name" value="EFG_C"/>
    <property type="match status" value="1"/>
</dbReference>
<dbReference type="GO" id="GO:0005829">
    <property type="term" value="C:cytosol"/>
    <property type="evidence" value="ECO:0007669"/>
    <property type="project" value="TreeGrafter"/>
</dbReference>
<dbReference type="GO" id="GO:0046540">
    <property type="term" value="C:U4/U6 x U5 tri-snRNP complex"/>
    <property type="evidence" value="ECO:0007669"/>
    <property type="project" value="TreeGrafter"/>
</dbReference>
<gene>
    <name evidence="5" type="ORF">cyc_05944</name>
</gene>
<keyword evidence="1" id="KW-0547">Nucleotide-binding</keyword>
<dbReference type="GO" id="GO:0003924">
    <property type="term" value="F:GTPase activity"/>
    <property type="evidence" value="ECO:0007669"/>
    <property type="project" value="TreeGrafter"/>
</dbReference>
<dbReference type="FunFam" id="3.30.70.240:FF:000004">
    <property type="entry name" value="116 kDa U5 small nuclear ribonucleoprotein"/>
    <property type="match status" value="1"/>
</dbReference>
<accession>A0A1D3D8H1</accession>
<dbReference type="InterPro" id="IPR020568">
    <property type="entry name" value="Ribosomal_Su5_D2-typ_SF"/>
</dbReference>
<protein>
    <submittedName>
        <fullName evidence="5">U5 small nuclear protein</fullName>
    </submittedName>
</protein>
<evidence type="ECO:0000256" key="2">
    <source>
        <dbReference type="ARBA" id="ARBA00023134"/>
    </source>
</evidence>
<dbReference type="CDD" id="cd04098">
    <property type="entry name" value="eEF2_C_snRNP"/>
    <property type="match status" value="1"/>
</dbReference>
<dbReference type="InterPro" id="IPR005517">
    <property type="entry name" value="Transl_elong_EFG/EF2_IV"/>
</dbReference>
<evidence type="ECO:0000259" key="4">
    <source>
        <dbReference type="SMART" id="SM00889"/>
    </source>
</evidence>
<keyword evidence="6" id="KW-1185">Reference proteome</keyword>
<dbReference type="GO" id="GO:0000398">
    <property type="term" value="P:mRNA splicing, via spliceosome"/>
    <property type="evidence" value="ECO:0007669"/>
    <property type="project" value="TreeGrafter"/>
</dbReference>
<name>A0A1D3D8H1_9EIME</name>
<dbReference type="InterPro" id="IPR000640">
    <property type="entry name" value="EFG_V-like"/>
</dbReference>
<dbReference type="VEuPathDB" id="ToxoDB:LOC34622218"/>
<reference evidence="5 6" key="1">
    <citation type="journal article" date="2016" name="BMC Genomics">
        <title>Comparative genomics reveals Cyclospora cayetanensis possesses coccidia-like metabolism and invasion components but unique surface antigens.</title>
        <authorList>
            <person name="Liu S."/>
            <person name="Wang L."/>
            <person name="Zheng H."/>
            <person name="Xu Z."/>
            <person name="Roellig D.M."/>
            <person name="Li N."/>
            <person name="Frace M.A."/>
            <person name="Tang K."/>
            <person name="Arrowood M.J."/>
            <person name="Moss D.M."/>
            <person name="Zhang L."/>
            <person name="Feng Y."/>
            <person name="Xiao L."/>
        </authorList>
    </citation>
    <scope>NUCLEOTIDE SEQUENCE [LARGE SCALE GENOMIC DNA]</scope>
    <source>
        <strain evidence="5 6">CHN_HEN01</strain>
    </source>
</reference>
<dbReference type="InterPro" id="IPR014721">
    <property type="entry name" value="Ribsml_uS5_D2-typ_fold_subgr"/>
</dbReference>
<dbReference type="FunFam" id="3.30.70.870:FF:000002">
    <property type="entry name" value="Translation elongation factor 2"/>
    <property type="match status" value="1"/>
</dbReference>
<dbReference type="SUPFAM" id="SSF54980">
    <property type="entry name" value="EF-G C-terminal domain-like"/>
    <property type="match status" value="2"/>
</dbReference>
<dbReference type="Pfam" id="PF03764">
    <property type="entry name" value="EFG_IV"/>
    <property type="match status" value="1"/>
</dbReference>